<reference evidence="2 3" key="1">
    <citation type="submission" date="2023-08" db="EMBL/GenBank/DDBJ databases">
        <title>Oxalobacteraceae gen .nov., isolated from river sludge outside the plant.</title>
        <authorList>
            <person name="Zhao S.Y."/>
        </authorList>
    </citation>
    <scope>NUCLEOTIDE SEQUENCE [LARGE SCALE GENOMIC DNA]</scope>
    <source>
        <strain evidence="2 3">R-40</strain>
    </source>
</reference>
<proteinExistence type="predicted"/>
<keyword evidence="1" id="KW-0732">Signal</keyword>
<dbReference type="RefSeq" id="WP_338438426.1">
    <property type="nucleotide sequence ID" value="NZ_JAUYVH010000023.1"/>
</dbReference>
<dbReference type="EMBL" id="JAUYVH010000023">
    <property type="protein sequence ID" value="MDQ9172378.1"/>
    <property type="molecule type" value="Genomic_DNA"/>
</dbReference>
<accession>A0ABU1BTN6</accession>
<feature type="chain" id="PRO_5046038921" evidence="1">
    <location>
        <begin position="22"/>
        <end position="385"/>
    </location>
</feature>
<organism evidence="2 3">
    <name type="scientific">Keguizhuia sedimenti</name>
    <dbReference type="NCBI Taxonomy" id="3064264"/>
    <lineage>
        <taxon>Bacteria</taxon>
        <taxon>Pseudomonadati</taxon>
        <taxon>Pseudomonadota</taxon>
        <taxon>Betaproteobacteria</taxon>
        <taxon>Burkholderiales</taxon>
        <taxon>Oxalobacteraceae</taxon>
        <taxon>Keguizhuia</taxon>
    </lineage>
</organism>
<dbReference type="PROSITE" id="PS51257">
    <property type="entry name" value="PROKAR_LIPOPROTEIN"/>
    <property type="match status" value="1"/>
</dbReference>
<protein>
    <submittedName>
        <fullName evidence="2">Uncharacterized protein</fullName>
    </submittedName>
</protein>
<evidence type="ECO:0000313" key="2">
    <source>
        <dbReference type="EMBL" id="MDQ9172378.1"/>
    </source>
</evidence>
<dbReference type="Proteomes" id="UP001225596">
    <property type="component" value="Unassembled WGS sequence"/>
</dbReference>
<evidence type="ECO:0000313" key="3">
    <source>
        <dbReference type="Proteomes" id="UP001225596"/>
    </source>
</evidence>
<evidence type="ECO:0000256" key="1">
    <source>
        <dbReference type="SAM" id="SignalP"/>
    </source>
</evidence>
<comment type="caution">
    <text evidence="2">The sequence shown here is derived from an EMBL/GenBank/DDBJ whole genome shotgun (WGS) entry which is preliminary data.</text>
</comment>
<name>A0ABU1BTN6_9BURK</name>
<keyword evidence="3" id="KW-1185">Reference proteome</keyword>
<gene>
    <name evidence="2" type="ORF">Q8A64_18380</name>
</gene>
<feature type="signal peptide" evidence="1">
    <location>
        <begin position="1"/>
        <end position="21"/>
    </location>
</feature>
<sequence>MKKSFKVLLSFVLTTMLSACGGGGDGDANGTAEMADGTDTTQLRPTTFTSDGRAYNSCSDEPLCSRNPYAPFRARVWTAPVDGATISGVVRLEIDGNFMKNAELLPASGYLPRHGIFKINNDTSHATMDLDTTKLPNGPFTVRISAFDKPAGGTGAREIVAMTTRTWNINNSSTPSIRFSAAVTAAPANGQAISGIARLEIRGSGIANAELLPGSSYTPRLGVFNVSADRTYAWLDFDSRSVPDGVRNIRIAAYNVMAGQKGASEIIAMRPRNWTISNGSSSTALFTATISTSPPHGSNITGTILLEVRGTGLKNVELLPANGYTPRHGKFYVNFQGTYAYLTLDTNSLPAGPFEARVSAFNVPEGSAGAREIVVMPAREWNLAH</sequence>